<accession>A0AAV5AIL5</accession>
<keyword evidence="3" id="KW-0479">Metal-binding</keyword>
<comment type="similarity">
    <text evidence="2">Belongs to the TFIIB family.</text>
</comment>
<evidence type="ECO:0000313" key="10">
    <source>
        <dbReference type="Proteomes" id="UP001050691"/>
    </source>
</evidence>
<reference evidence="9" key="1">
    <citation type="submission" date="2021-10" db="EMBL/GenBank/DDBJ databases">
        <title>De novo Genome Assembly of Clathrus columnatus (Basidiomycota, Fungi) Using Illumina and Nanopore Sequence Data.</title>
        <authorList>
            <person name="Ogiso-Tanaka E."/>
            <person name="Itagaki H."/>
            <person name="Hosoya T."/>
            <person name="Hosaka K."/>
        </authorList>
    </citation>
    <scope>NUCLEOTIDE SEQUENCE</scope>
    <source>
        <strain evidence="9">MO-923</strain>
    </source>
</reference>
<evidence type="ECO:0000256" key="2">
    <source>
        <dbReference type="ARBA" id="ARBA00010857"/>
    </source>
</evidence>
<organism evidence="9 10">
    <name type="scientific">Clathrus columnatus</name>
    <dbReference type="NCBI Taxonomy" id="1419009"/>
    <lineage>
        <taxon>Eukaryota</taxon>
        <taxon>Fungi</taxon>
        <taxon>Dikarya</taxon>
        <taxon>Basidiomycota</taxon>
        <taxon>Agaricomycotina</taxon>
        <taxon>Agaricomycetes</taxon>
        <taxon>Phallomycetidae</taxon>
        <taxon>Phallales</taxon>
        <taxon>Clathraceae</taxon>
        <taxon>Clathrus</taxon>
    </lineage>
</organism>
<dbReference type="GO" id="GO:0001006">
    <property type="term" value="F:RNA polymerase III type 3 promoter sequence-specific DNA binding"/>
    <property type="evidence" value="ECO:0007669"/>
    <property type="project" value="TreeGrafter"/>
</dbReference>
<keyword evidence="5" id="KW-0862">Zinc</keyword>
<proteinExistence type="inferred from homology"/>
<evidence type="ECO:0000256" key="4">
    <source>
        <dbReference type="ARBA" id="ARBA00022771"/>
    </source>
</evidence>
<dbReference type="EMBL" id="BPWL01000008">
    <property type="protein sequence ID" value="GJJ13353.1"/>
    <property type="molecule type" value="Genomic_DNA"/>
</dbReference>
<dbReference type="SUPFAM" id="SSF47954">
    <property type="entry name" value="Cyclin-like"/>
    <property type="match status" value="1"/>
</dbReference>
<dbReference type="Gene3D" id="1.10.472.170">
    <property type="match status" value="1"/>
</dbReference>
<dbReference type="GO" id="GO:0070897">
    <property type="term" value="P:transcription preinitiation complex assembly"/>
    <property type="evidence" value="ECO:0007669"/>
    <property type="project" value="InterPro"/>
</dbReference>
<dbReference type="GO" id="GO:0000126">
    <property type="term" value="C:transcription factor TFIIIB complex"/>
    <property type="evidence" value="ECO:0007669"/>
    <property type="project" value="TreeGrafter"/>
</dbReference>
<keyword evidence="8" id="KW-0539">Nucleus</keyword>
<name>A0AAV5AIL5_9AGAM</name>
<dbReference type="CDD" id="cd00043">
    <property type="entry name" value="CYCLIN_SF"/>
    <property type="match status" value="1"/>
</dbReference>
<keyword evidence="4" id="KW-0863">Zinc-finger</keyword>
<comment type="subcellular location">
    <subcellularLocation>
        <location evidence="1">Nucleus</location>
    </subcellularLocation>
</comment>
<dbReference type="GO" id="GO:0008270">
    <property type="term" value="F:zinc ion binding"/>
    <property type="evidence" value="ECO:0007669"/>
    <property type="project" value="UniProtKB-KW"/>
</dbReference>
<evidence type="ECO:0000256" key="6">
    <source>
        <dbReference type="ARBA" id="ARBA00023015"/>
    </source>
</evidence>
<dbReference type="Proteomes" id="UP001050691">
    <property type="component" value="Unassembled WGS sequence"/>
</dbReference>
<dbReference type="GO" id="GO:0097550">
    <property type="term" value="C:transcription preinitiation complex"/>
    <property type="evidence" value="ECO:0007669"/>
    <property type="project" value="TreeGrafter"/>
</dbReference>
<evidence type="ECO:0000256" key="5">
    <source>
        <dbReference type="ARBA" id="ARBA00022833"/>
    </source>
</evidence>
<dbReference type="GO" id="GO:0005634">
    <property type="term" value="C:nucleus"/>
    <property type="evidence" value="ECO:0007669"/>
    <property type="project" value="UniProtKB-SubCell"/>
</dbReference>
<evidence type="ECO:0000256" key="1">
    <source>
        <dbReference type="ARBA" id="ARBA00004123"/>
    </source>
</evidence>
<evidence type="ECO:0000256" key="8">
    <source>
        <dbReference type="ARBA" id="ARBA00023242"/>
    </source>
</evidence>
<evidence type="ECO:0000256" key="7">
    <source>
        <dbReference type="ARBA" id="ARBA00023163"/>
    </source>
</evidence>
<dbReference type="InterPro" id="IPR000812">
    <property type="entry name" value="TFIIB"/>
</dbReference>
<dbReference type="GO" id="GO:0000995">
    <property type="term" value="F:RNA polymerase III general transcription initiation factor activity"/>
    <property type="evidence" value="ECO:0007669"/>
    <property type="project" value="TreeGrafter"/>
</dbReference>
<sequence>MGRCDDPDCNGVTDFDESAQAIVCTSCGKVINQSILRDDWDGETAGSSFYFGPTALKSLRRAGASLSGQYDKEERDSRNMHAMHQYIGTILTRLANPGLTERACTLFTQVRARQYFKWGKKAVLVAGVCIAIVLRENKKGVLLKDLSTMLDISPTALFRNITQVSKILDISLPPLDPLALISRIQTYVTELASTPDTPLPKNLCTFIKKVSAPQVVRLSSALVALISQVEELPLVSSPLPMTCAIFLIALEGQAAESIPSHPLLAKELASRVGVRKDLVMTQYNTILDVLASWMADVPWLSSSNDPDNIRSKRRKTSHRHVVAMGIKEVVRFRVEALKHREHRDFDDFFPVLSLEIPEHEVLDEDQIGQKRRRAELSSRQLRSMRLVRAPPKQIPLTQVDIASLSLLSPSHPLAPEYTIKRASKQDGLAKTIMTSSIFPADQKYSRLQLLVSERGGEAFIQDNELFDLNEFEETFRSEEEVTKLRAVFAWEEETSVSDSDPGLLSESSNILHECSSNELGVWLELGDAAQNEVDNGVAGEQIIGDWREVSPIDGLQLDEDDFDFQSDW</sequence>
<evidence type="ECO:0000256" key="3">
    <source>
        <dbReference type="ARBA" id="ARBA00022723"/>
    </source>
</evidence>
<protein>
    <submittedName>
        <fullName evidence="9">Uncharacterized protein</fullName>
    </submittedName>
</protein>
<dbReference type="AlphaFoldDB" id="A0AAV5AIL5"/>
<evidence type="ECO:0000313" key="9">
    <source>
        <dbReference type="EMBL" id="GJJ13353.1"/>
    </source>
</evidence>
<gene>
    <name evidence="9" type="ORF">Clacol_007605</name>
</gene>
<dbReference type="PANTHER" id="PTHR11618:SF4">
    <property type="entry name" value="TRANSCRIPTION FACTOR IIIB 90 KDA SUBUNIT"/>
    <property type="match status" value="1"/>
</dbReference>
<keyword evidence="6" id="KW-0805">Transcription regulation</keyword>
<keyword evidence="7" id="KW-0804">Transcription</keyword>
<comment type="caution">
    <text evidence="9">The sequence shown here is derived from an EMBL/GenBank/DDBJ whole genome shotgun (WGS) entry which is preliminary data.</text>
</comment>
<dbReference type="PANTHER" id="PTHR11618">
    <property type="entry name" value="TRANSCRIPTION INITIATION FACTOR IIB-RELATED"/>
    <property type="match status" value="1"/>
</dbReference>
<keyword evidence="10" id="KW-1185">Reference proteome</keyword>
<dbReference type="InterPro" id="IPR036915">
    <property type="entry name" value="Cyclin-like_sf"/>
</dbReference>